<evidence type="ECO:0000259" key="4">
    <source>
        <dbReference type="PROSITE" id="PS51767"/>
    </source>
</evidence>
<organism evidence="5 6">
    <name type="scientific">Marasmius tenuissimus</name>
    <dbReference type="NCBI Taxonomy" id="585030"/>
    <lineage>
        <taxon>Eukaryota</taxon>
        <taxon>Fungi</taxon>
        <taxon>Dikarya</taxon>
        <taxon>Basidiomycota</taxon>
        <taxon>Agaricomycotina</taxon>
        <taxon>Agaricomycetes</taxon>
        <taxon>Agaricomycetidae</taxon>
        <taxon>Agaricales</taxon>
        <taxon>Marasmiineae</taxon>
        <taxon>Marasmiaceae</taxon>
        <taxon>Marasmius</taxon>
    </lineage>
</organism>
<dbReference type="Gene3D" id="2.40.70.10">
    <property type="entry name" value="Acid Proteases"/>
    <property type="match status" value="2"/>
</dbReference>
<keyword evidence="3" id="KW-0645">Protease</keyword>
<dbReference type="InterPro" id="IPR033121">
    <property type="entry name" value="PEPTIDASE_A1"/>
</dbReference>
<evidence type="ECO:0000313" key="5">
    <source>
        <dbReference type="EMBL" id="KAL0069104.1"/>
    </source>
</evidence>
<dbReference type="Proteomes" id="UP001437256">
    <property type="component" value="Unassembled WGS sequence"/>
</dbReference>
<keyword evidence="6" id="KW-1185">Reference proteome</keyword>
<dbReference type="EMBL" id="JBBXMP010000014">
    <property type="protein sequence ID" value="KAL0069104.1"/>
    <property type="molecule type" value="Genomic_DNA"/>
</dbReference>
<gene>
    <name evidence="5" type="ORF">AAF712_003790</name>
</gene>
<keyword evidence="3" id="KW-0378">Hydrolase</keyword>
<dbReference type="SUPFAM" id="SSF50630">
    <property type="entry name" value="Acid proteases"/>
    <property type="match status" value="1"/>
</dbReference>
<dbReference type="InterPro" id="IPR021109">
    <property type="entry name" value="Peptidase_aspartic_dom_sf"/>
</dbReference>
<dbReference type="Pfam" id="PF00026">
    <property type="entry name" value="Asp"/>
    <property type="match status" value="1"/>
</dbReference>
<dbReference type="PROSITE" id="PS00141">
    <property type="entry name" value="ASP_PROTEASE"/>
    <property type="match status" value="2"/>
</dbReference>
<comment type="similarity">
    <text evidence="1 3">Belongs to the peptidase A1 family.</text>
</comment>
<evidence type="ECO:0000256" key="2">
    <source>
        <dbReference type="ARBA" id="ARBA00022750"/>
    </source>
</evidence>
<evidence type="ECO:0000256" key="1">
    <source>
        <dbReference type="ARBA" id="ARBA00007447"/>
    </source>
</evidence>
<name>A0ABR3A700_9AGAR</name>
<comment type="caution">
    <text evidence="5">The sequence shown here is derived from an EMBL/GenBank/DDBJ whole genome shotgun (WGS) entry which is preliminary data.</text>
</comment>
<dbReference type="InterPro" id="IPR001461">
    <property type="entry name" value="Aspartic_peptidase_A1"/>
</dbReference>
<accession>A0ABR3A700</accession>
<dbReference type="InterPro" id="IPR034164">
    <property type="entry name" value="Pepsin-like_dom"/>
</dbReference>
<reference evidence="5 6" key="1">
    <citation type="submission" date="2024-05" db="EMBL/GenBank/DDBJ databases">
        <title>A draft genome resource for the thread blight pathogen Marasmius tenuissimus strain MS-2.</title>
        <authorList>
            <person name="Yulfo-Soto G.E."/>
            <person name="Baruah I.K."/>
            <person name="Amoako-Attah I."/>
            <person name="Bukari Y."/>
            <person name="Meinhardt L.W."/>
            <person name="Bailey B.A."/>
            <person name="Cohen S.P."/>
        </authorList>
    </citation>
    <scope>NUCLEOTIDE SEQUENCE [LARGE SCALE GENOMIC DNA]</scope>
    <source>
        <strain evidence="5 6">MS-2</strain>
    </source>
</reference>
<dbReference type="PANTHER" id="PTHR47966">
    <property type="entry name" value="BETA-SITE APP-CLEAVING ENZYME, ISOFORM A-RELATED"/>
    <property type="match status" value="1"/>
</dbReference>
<dbReference type="PANTHER" id="PTHR47966:SF51">
    <property type="entry name" value="BETA-SITE APP-CLEAVING ENZYME, ISOFORM A-RELATED"/>
    <property type="match status" value="1"/>
</dbReference>
<dbReference type="PRINTS" id="PR00792">
    <property type="entry name" value="PEPSIN"/>
</dbReference>
<protein>
    <recommendedName>
        <fullName evidence="4">Peptidase A1 domain-containing protein</fullName>
    </recommendedName>
</protein>
<proteinExistence type="inferred from homology"/>
<dbReference type="CDD" id="cd05471">
    <property type="entry name" value="pepsin_like"/>
    <property type="match status" value="1"/>
</dbReference>
<dbReference type="InterPro" id="IPR001969">
    <property type="entry name" value="Aspartic_peptidase_AS"/>
</dbReference>
<sequence length="332" mass="35881">MQTSACFQTVLSRNGNSLQPVNQMRHIINCDCARAQKFLNEIQPHGPLVVHELRGKKGHDKPAPGSQQDTSVDVTDSAVTYVMPVDVGEPPVKYSLLIDTGSSNTWIGAHKEYKPSLKSKTQRKEVAVTYGSGSFTGIEYTNTVALSSKMVIIEQSIGVAQETHGFGNDGIDGILGIGPVGLTRGTVEGMPSVPTITDNLLKQNIITQESIGIFYAPTPADSKDLANGEMTFGGVDESKITTPMKYVPITKTSLANKYWGIDQTIKYNGEVIMNNCAGIVDTGTTLIMLASDTFDKYMKATGAVMDRWAFVAYAPAKRGHPDQWLTRVAGES</sequence>
<keyword evidence="2 3" id="KW-0064">Aspartyl protease</keyword>
<dbReference type="PROSITE" id="PS51767">
    <property type="entry name" value="PEPTIDASE_A1"/>
    <property type="match status" value="1"/>
</dbReference>
<evidence type="ECO:0000313" key="6">
    <source>
        <dbReference type="Proteomes" id="UP001437256"/>
    </source>
</evidence>
<evidence type="ECO:0000256" key="3">
    <source>
        <dbReference type="RuleBase" id="RU000454"/>
    </source>
</evidence>
<feature type="domain" description="Peptidase A1" evidence="4">
    <location>
        <begin position="81"/>
        <end position="332"/>
    </location>
</feature>